<organism evidence="4 5">
    <name type="scientific">Rosa chinensis</name>
    <name type="common">China rose</name>
    <dbReference type="NCBI Taxonomy" id="74649"/>
    <lineage>
        <taxon>Eukaryota</taxon>
        <taxon>Viridiplantae</taxon>
        <taxon>Streptophyta</taxon>
        <taxon>Embryophyta</taxon>
        <taxon>Tracheophyta</taxon>
        <taxon>Spermatophyta</taxon>
        <taxon>Magnoliopsida</taxon>
        <taxon>eudicotyledons</taxon>
        <taxon>Gunneridae</taxon>
        <taxon>Pentapetalae</taxon>
        <taxon>rosids</taxon>
        <taxon>fabids</taxon>
        <taxon>Rosales</taxon>
        <taxon>Rosaceae</taxon>
        <taxon>Rosoideae</taxon>
        <taxon>Rosoideae incertae sedis</taxon>
        <taxon>Rosa</taxon>
    </lineage>
</organism>
<evidence type="ECO:0000259" key="3">
    <source>
        <dbReference type="PROSITE" id="PS50882"/>
    </source>
</evidence>
<keyword evidence="5" id="KW-1185">Reference proteome</keyword>
<evidence type="ECO:0000256" key="1">
    <source>
        <dbReference type="RuleBase" id="RU369095"/>
    </source>
</evidence>
<dbReference type="STRING" id="74649.A0A2P6P7L0"/>
<dbReference type="CDD" id="cd21134">
    <property type="entry name" value="YTH"/>
    <property type="match status" value="1"/>
</dbReference>
<dbReference type="GO" id="GO:0005654">
    <property type="term" value="C:nucleoplasm"/>
    <property type="evidence" value="ECO:0007669"/>
    <property type="project" value="TreeGrafter"/>
</dbReference>
<dbReference type="InterPro" id="IPR007275">
    <property type="entry name" value="YTH_domain"/>
</dbReference>
<dbReference type="GO" id="GO:0000398">
    <property type="term" value="P:mRNA splicing, via spliceosome"/>
    <property type="evidence" value="ECO:0007669"/>
    <property type="project" value="TreeGrafter"/>
</dbReference>
<dbReference type="InterPro" id="IPR045168">
    <property type="entry name" value="YTH_prot"/>
</dbReference>
<dbReference type="Gramene" id="PRQ17909">
    <property type="protein sequence ID" value="PRQ17909"/>
    <property type="gene ID" value="RchiOBHm_Chr7g0200101"/>
</dbReference>
<comment type="function">
    <text evidence="1">Specifically recognizes and binds N6-methyladenosine (m6A)-containing RNAs, and regulates mRNA stability. M6A is a modification present at internal sites of mRNAs and some non-coding RNAs and plays a role in mRNA stability and processing.</text>
</comment>
<feature type="region of interest" description="Disordered" evidence="2">
    <location>
        <begin position="180"/>
        <end position="225"/>
    </location>
</feature>
<evidence type="ECO:0000313" key="5">
    <source>
        <dbReference type="Proteomes" id="UP000238479"/>
    </source>
</evidence>
<proteinExistence type="inferred from homology"/>
<name>A0A2P6P7L0_ROSCH</name>
<keyword evidence="1" id="KW-0694">RNA-binding</keyword>
<accession>A0A2P6P7L0</accession>
<evidence type="ECO:0000256" key="2">
    <source>
        <dbReference type="SAM" id="MobiDB-lite"/>
    </source>
</evidence>
<dbReference type="PROSITE" id="PS50882">
    <property type="entry name" value="YTH"/>
    <property type="match status" value="1"/>
</dbReference>
<dbReference type="AlphaFoldDB" id="A0A2P6P7L0"/>
<dbReference type="GO" id="GO:1990247">
    <property type="term" value="F:N6-methyladenosine-containing RNA reader activity"/>
    <property type="evidence" value="ECO:0007669"/>
    <property type="project" value="UniProtKB-UniRule"/>
</dbReference>
<comment type="caution">
    <text evidence="4">The sequence shown here is derived from an EMBL/GenBank/DDBJ whole genome shotgun (WGS) entry which is preliminary data.</text>
</comment>
<dbReference type="EMBL" id="PDCK01000045">
    <property type="protein sequence ID" value="PRQ17909.1"/>
    <property type="molecule type" value="Genomic_DNA"/>
</dbReference>
<dbReference type="GO" id="GO:0048024">
    <property type="term" value="P:regulation of mRNA splicing, via spliceosome"/>
    <property type="evidence" value="ECO:0007669"/>
    <property type="project" value="TreeGrafter"/>
</dbReference>
<evidence type="ECO:0000313" key="4">
    <source>
        <dbReference type="EMBL" id="PRQ17909.1"/>
    </source>
</evidence>
<dbReference type="GO" id="GO:0003729">
    <property type="term" value="F:mRNA binding"/>
    <property type="evidence" value="ECO:0007669"/>
    <property type="project" value="UniProtKB-UniRule"/>
</dbReference>
<reference evidence="4 5" key="1">
    <citation type="journal article" date="2018" name="Nat. Genet.">
        <title>The Rosa genome provides new insights in the design of modern roses.</title>
        <authorList>
            <person name="Bendahmane M."/>
        </authorList>
    </citation>
    <scope>NUCLEOTIDE SEQUENCE [LARGE SCALE GENOMIC DNA]</scope>
    <source>
        <strain evidence="5">cv. Old Blush</strain>
    </source>
</reference>
<dbReference type="Gene3D" id="3.10.590.10">
    <property type="entry name" value="ph1033 like domains"/>
    <property type="match status" value="1"/>
</dbReference>
<feature type="domain" description="YTH" evidence="3">
    <location>
        <begin position="1"/>
        <end position="86"/>
    </location>
</feature>
<dbReference type="PANTHER" id="PTHR12357:SF3">
    <property type="entry name" value="YTH DOMAIN-CONTAINING PROTEIN 1"/>
    <property type="match status" value="1"/>
</dbReference>
<gene>
    <name evidence="4" type="ORF">RchiOBHm_Chr7g0200101</name>
</gene>
<dbReference type="PANTHER" id="PTHR12357">
    <property type="entry name" value="YTH YT521-B HOMOLOGY DOMAIN-CONTAINING"/>
    <property type="match status" value="1"/>
</dbReference>
<comment type="similarity">
    <text evidence="1">Belongs to the YTHDF family.</text>
</comment>
<protein>
    <recommendedName>
        <fullName evidence="1">YTH domain-containing family protein</fullName>
    </recommendedName>
</protein>
<dbReference type="Pfam" id="PF04146">
    <property type="entry name" value="YTH"/>
    <property type="match status" value="1"/>
</dbReference>
<sequence length="225" mass="26110">MSGFFQGYAQMMSSVGWRRDNVWSQGTSRSNPWGRSFKVKWLRLNDLPFQQTLHLKNPLNEYKPVKISRDCQELSPDVGEALCELLDRHDDLNGLNRPCVEPPCSVGEKEYNMPVHLSWSQTPMLYPSMLYQQQPETKRFHLANQKSTDSRPASVLTEDDFLEMSYEEYLEVYGRSRKELYQPGSRSQKSSRSKMQEDDLNSSYGGNLICSRKRAHQSSHKQSQC</sequence>
<dbReference type="Proteomes" id="UP000238479">
    <property type="component" value="Chromosome 7"/>
</dbReference>